<dbReference type="GO" id="GO:0004177">
    <property type="term" value="F:aminopeptidase activity"/>
    <property type="evidence" value="ECO:0007669"/>
    <property type="project" value="UniProtKB-KW"/>
</dbReference>
<keyword evidence="2" id="KW-0378">Hydrolase</keyword>
<sequence length="105" mass="12201">MPWWIWLVLAAFWLAMLVIGCIYAIRKAIHAARLASALGNQVAKRAAVLQDHDDTEEATEPAIFTQPLQVASDRYAQAHAEVLRRKHNKHMRHVETWQQWEEFNN</sequence>
<organism evidence="2 3">
    <name type="scientific">Bifidobacterium dolichotidis</name>
    <dbReference type="NCBI Taxonomy" id="2306976"/>
    <lineage>
        <taxon>Bacteria</taxon>
        <taxon>Bacillati</taxon>
        <taxon>Actinomycetota</taxon>
        <taxon>Actinomycetes</taxon>
        <taxon>Bifidobacteriales</taxon>
        <taxon>Bifidobacteriaceae</taxon>
        <taxon>Bifidobacterium</taxon>
    </lineage>
</organism>
<comment type="caution">
    <text evidence="2">The sequence shown here is derived from an EMBL/GenBank/DDBJ whole genome shotgun (WGS) entry which is preliminary data.</text>
</comment>
<keyword evidence="1" id="KW-1133">Transmembrane helix</keyword>
<keyword evidence="2" id="KW-0031">Aminopeptidase</keyword>
<dbReference type="RefSeq" id="WP_125963187.1">
    <property type="nucleotide sequence ID" value="NZ_QXGM01000001.1"/>
</dbReference>
<name>A0A430FT31_9BIFI</name>
<keyword evidence="2" id="KW-0645">Protease</keyword>
<keyword evidence="3" id="KW-1185">Reference proteome</keyword>
<gene>
    <name evidence="2" type="ORF">D2E26_0595</name>
</gene>
<dbReference type="EMBL" id="QXGM01000001">
    <property type="protein sequence ID" value="RSX56032.1"/>
    <property type="molecule type" value="Genomic_DNA"/>
</dbReference>
<evidence type="ECO:0000313" key="3">
    <source>
        <dbReference type="Proteomes" id="UP000287609"/>
    </source>
</evidence>
<protein>
    <submittedName>
        <fullName evidence="2">Prolyl aminopeptidase</fullName>
    </submittedName>
</protein>
<keyword evidence="1" id="KW-0812">Transmembrane</keyword>
<accession>A0A430FT31</accession>
<dbReference type="AlphaFoldDB" id="A0A430FT31"/>
<proteinExistence type="predicted"/>
<evidence type="ECO:0000313" key="2">
    <source>
        <dbReference type="EMBL" id="RSX56032.1"/>
    </source>
</evidence>
<evidence type="ECO:0000256" key="1">
    <source>
        <dbReference type="SAM" id="Phobius"/>
    </source>
</evidence>
<feature type="transmembrane region" description="Helical" evidence="1">
    <location>
        <begin position="6"/>
        <end position="25"/>
    </location>
</feature>
<dbReference type="OrthoDB" id="3243284at2"/>
<keyword evidence="1" id="KW-0472">Membrane</keyword>
<dbReference type="Proteomes" id="UP000287609">
    <property type="component" value="Unassembled WGS sequence"/>
</dbReference>
<reference evidence="2 3" key="1">
    <citation type="submission" date="2018-09" db="EMBL/GenBank/DDBJ databases">
        <title>Characterization of the phylogenetic diversity of five novel species belonging to the genus Bifidobacterium.</title>
        <authorList>
            <person name="Lugli G.A."/>
            <person name="Duranti S."/>
            <person name="Milani C."/>
        </authorList>
    </citation>
    <scope>NUCLEOTIDE SEQUENCE [LARGE SCALE GENOMIC DNA]</scope>
    <source>
        <strain evidence="2 3">2036B</strain>
    </source>
</reference>